<reference evidence="2" key="1">
    <citation type="submission" date="2014-09" db="EMBL/GenBank/DDBJ databases">
        <authorList>
            <person name="Mudge J."/>
            <person name="Ramaraj T."/>
            <person name="Lindquist I.E."/>
            <person name="Bharti A.K."/>
            <person name="Sundararajan A."/>
            <person name="Cameron C.T."/>
            <person name="Woodward J.E."/>
            <person name="May G.D."/>
            <person name="Brubaker C."/>
            <person name="Broadhvest J."/>
            <person name="Wilkins T.A."/>
        </authorList>
    </citation>
    <scope>NUCLEOTIDE SEQUENCE</scope>
    <source>
        <strain evidence="2">cv. AKA8401</strain>
    </source>
</reference>
<sequence>MLFHAVAEWPFPANVVRNCLLFGNISKSCVIFWYSKSKTRLNYGQATLGTSLCRTSVMFELQFRESRVVRADSSREMDVRVSRRD</sequence>
<name>A0A0B0PT02_GOSAR</name>
<accession>A0A0B0PT02</accession>
<keyword evidence="2" id="KW-1185">Reference proteome</keyword>
<gene>
    <name evidence="1" type="ORF">F383_07908</name>
</gene>
<evidence type="ECO:0000313" key="2">
    <source>
        <dbReference type="Proteomes" id="UP000032142"/>
    </source>
</evidence>
<protein>
    <submittedName>
        <fullName evidence="1">Uncharacterized protein</fullName>
    </submittedName>
</protein>
<evidence type="ECO:0000313" key="1">
    <source>
        <dbReference type="EMBL" id="KHG27962.1"/>
    </source>
</evidence>
<proteinExistence type="predicted"/>
<organism evidence="1 2">
    <name type="scientific">Gossypium arboreum</name>
    <name type="common">Tree cotton</name>
    <name type="synonym">Gossypium nanking</name>
    <dbReference type="NCBI Taxonomy" id="29729"/>
    <lineage>
        <taxon>Eukaryota</taxon>
        <taxon>Viridiplantae</taxon>
        <taxon>Streptophyta</taxon>
        <taxon>Embryophyta</taxon>
        <taxon>Tracheophyta</taxon>
        <taxon>Spermatophyta</taxon>
        <taxon>Magnoliopsida</taxon>
        <taxon>eudicotyledons</taxon>
        <taxon>Gunneridae</taxon>
        <taxon>Pentapetalae</taxon>
        <taxon>rosids</taxon>
        <taxon>malvids</taxon>
        <taxon>Malvales</taxon>
        <taxon>Malvaceae</taxon>
        <taxon>Malvoideae</taxon>
        <taxon>Gossypium</taxon>
    </lineage>
</organism>
<dbReference type="EMBL" id="KN443104">
    <property type="protein sequence ID" value="KHG27962.1"/>
    <property type="molecule type" value="Genomic_DNA"/>
</dbReference>
<dbReference type="AlphaFoldDB" id="A0A0B0PT02"/>
<dbReference type="Proteomes" id="UP000032142">
    <property type="component" value="Unassembled WGS sequence"/>
</dbReference>